<reference evidence="1 2" key="1">
    <citation type="submission" date="2019-12" db="EMBL/GenBank/DDBJ databases">
        <title>Whole genome shotgun sequence of Streptomyces tubercidicus NBRC 13090.</title>
        <authorList>
            <person name="Ichikawa N."/>
            <person name="Kimura A."/>
            <person name="Kitahashi Y."/>
            <person name="Komaki H."/>
            <person name="Tamura T."/>
        </authorList>
    </citation>
    <scope>NUCLEOTIDE SEQUENCE [LARGE SCALE GENOMIC DNA]</scope>
    <source>
        <strain evidence="1 2">NBRC 13090</strain>
    </source>
</reference>
<evidence type="ECO:0000313" key="2">
    <source>
        <dbReference type="Proteomes" id="UP000431826"/>
    </source>
</evidence>
<dbReference type="AlphaFoldDB" id="A0A640V379"/>
<keyword evidence="2" id="KW-1185">Reference proteome</keyword>
<proteinExistence type="predicted"/>
<gene>
    <name evidence="1" type="ORF">Stube_67050</name>
</gene>
<dbReference type="RefSeq" id="WP_246241616.1">
    <property type="nucleotide sequence ID" value="NZ_BLIR01000003.1"/>
</dbReference>
<protein>
    <submittedName>
        <fullName evidence="1">Uncharacterized protein</fullName>
    </submittedName>
</protein>
<dbReference type="Proteomes" id="UP000431826">
    <property type="component" value="Unassembled WGS sequence"/>
</dbReference>
<sequence length="182" mass="19903">MFQLVYAALALAAEEHDDEGEQREGGYLQLVVGREYRPQCSAMVGDCGAVLREVIRSPVDDMAFGEALETVLRDLQAQCAVQPHVREDDRFGVTLWAPDGSAQGLNSLLRGTAAERLVYLADQVQDWAVEALWSEGASAVWPQCPTHPDTHPLTATVRTDTAVWVCPKRGTAVARIGELQTQ</sequence>
<organism evidence="1 2">
    <name type="scientific">Streptomyces tubercidicus</name>
    <dbReference type="NCBI Taxonomy" id="47759"/>
    <lineage>
        <taxon>Bacteria</taxon>
        <taxon>Bacillati</taxon>
        <taxon>Actinomycetota</taxon>
        <taxon>Actinomycetes</taxon>
        <taxon>Kitasatosporales</taxon>
        <taxon>Streptomycetaceae</taxon>
        <taxon>Streptomyces</taxon>
    </lineage>
</organism>
<accession>A0A640V379</accession>
<name>A0A640V379_9ACTN</name>
<dbReference type="EMBL" id="BLIR01000003">
    <property type="protein sequence ID" value="GFE42032.1"/>
    <property type="molecule type" value="Genomic_DNA"/>
</dbReference>
<dbReference type="GeneID" id="96287760"/>
<comment type="caution">
    <text evidence="1">The sequence shown here is derived from an EMBL/GenBank/DDBJ whole genome shotgun (WGS) entry which is preliminary data.</text>
</comment>
<evidence type="ECO:0000313" key="1">
    <source>
        <dbReference type="EMBL" id="GFE42032.1"/>
    </source>
</evidence>